<evidence type="ECO:0000259" key="10">
    <source>
        <dbReference type="PROSITE" id="PS50110"/>
    </source>
</evidence>
<feature type="domain" description="Response regulatory" evidence="10">
    <location>
        <begin position="703"/>
        <end position="821"/>
    </location>
</feature>
<protein>
    <recommendedName>
        <fullName evidence="2">histidine kinase</fullName>
        <ecNumber evidence="2">2.7.13.3</ecNumber>
    </recommendedName>
</protein>
<name>A0ABR5SF96_9BACT</name>
<dbReference type="SUPFAM" id="SSF55874">
    <property type="entry name" value="ATPase domain of HSP90 chaperone/DNA topoisomerase II/histidine kinase"/>
    <property type="match status" value="1"/>
</dbReference>
<dbReference type="EMBL" id="LNQR01000058">
    <property type="protein sequence ID" value="KWT85887.1"/>
    <property type="molecule type" value="Genomic_DNA"/>
</dbReference>
<keyword evidence="13" id="KW-1185">Reference proteome</keyword>
<evidence type="ECO:0000256" key="5">
    <source>
        <dbReference type="ARBA" id="ARBA00022777"/>
    </source>
</evidence>
<gene>
    <name evidence="12" type="ORF">ASN18_1596</name>
</gene>
<dbReference type="InterPro" id="IPR036890">
    <property type="entry name" value="HATPase_C_sf"/>
</dbReference>
<dbReference type="InterPro" id="IPR003661">
    <property type="entry name" value="HisK_dim/P_dom"/>
</dbReference>
<accession>A0ABR5SF96</accession>
<dbReference type="PANTHER" id="PTHR45339">
    <property type="entry name" value="HYBRID SIGNAL TRANSDUCTION HISTIDINE KINASE J"/>
    <property type="match status" value="1"/>
</dbReference>
<comment type="catalytic activity">
    <reaction evidence="1">
        <text>ATP + protein L-histidine = ADP + protein N-phospho-L-histidine.</text>
        <dbReference type="EC" id="2.7.13.3"/>
    </reaction>
</comment>
<dbReference type="InterPro" id="IPR003018">
    <property type="entry name" value="GAF"/>
</dbReference>
<dbReference type="CDD" id="cd00082">
    <property type="entry name" value="HisKA"/>
    <property type="match status" value="1"/>
</dbReference>
<dbReference type="InterPro" id="IPR004358">
    <property type="entry name" value="Sig_transdc_His_kin-like_C"/>
</dbReference>
<dbReference type="SUPFAM" id="SSF55781">
    <property type="entry name" value="GAF domain-like"/>
    <property type="match status" value="1"/>
</dbReference>
<evidence type="ECO:0000313" key="13">
    <source>
        <dbReference type="Proteomes" id="UP000060487"/>
    </source>
</evidence>
<dbReference type="PRINTS" id="PR00344">
    <property type="entry name" value="BCTRLSENSOR"/>
</dbReference>
<dbReference type="CDD" id="cd06503">
    <property type="entry name" value="ATP-synt_Fo_b"/>
    <property type="match status" value="1"/>
</dbReference>
<dbReference type="InterPro" id="IPR001789">
    <property type="entry name" value="Sig_transdc_resp-reg_receiver"/>
</dbReference>
<evidence type="ECO:0000256" key="1">
    <source>
        <dbReference type="ARBA" id="ARBA00000085"/>
    </source>
</evidence>
<proteinExistence type="predicted"/>
<dbReference type="EC" id="2.7.13.3" evidence="2"/>
<dbReference type="CDD" id="cd16922">
    <property type="entry name" value="HATPase_EvgS-ArcB-TorS-like"/>
    <property type="match status" value="1"/>
</dbReference>
<evidence type="ECO:0000259" key="9">
    <source>
        <dbReference type="PROSITE" id="PS50109"/>
    </source>
</evidence>
<evidence type="ECO:0000256" key="2">
    <source>
        <dbReference type="ARBA" id="ARBA00012438"/>
    </source>
</evidence>
<dbReference type="Pfam" id="PF13185">
    <property type="entry name" value="GAF_2"/>
    <property type="match status" value="1"/>
</dbReference>
<comment type="caution">
    <text evidence="12">The sequence shown here is derived from an EMBL/GenBank/DDBJ whole genome shotgun (WGS) entry which is preliminary data.</text>
</comment>
<dbReference type="InterPro" id="IPR008207">
    <property type="entry name" value="Sig_transdc_His_kin_Hpt_dom"/>
</dbReference>
<dbReference type="PROSITE" id="PS50109">
    <property type="entry name" value="HIS_KIN"/>
    <property type="match status" value="1"/>
</dbReference>
<dbReference type="PANTHER" id="PTHR45339:SF5">
    <property type="entry name" value="HISTIDINE KINASE"/>
    <property type="match status" value="1"/>
</dbReference>
<dbReference type="SUPFAM" id="SSF47384">
    <property type="entry name" value="Homodimeric domain of signal transducing histidine kinase"/>
    <property type="match status" value="1"/>
</dbReference>
<dbReference type="Pfam" id="PF00512">
    <property type="entry name" value="HisKA"/>
    <property type="match status" value="1"/>
</dbReference>
<dbReference type="InterPro" id="IPR011006">
    <property type="entry name" value="CheY-like_superfamily"/>
</dbReference>
<reference evidence="12 13" key="1">
    <citation type="submission" date="2015-11" db="EMBL/GenBank/DDBJ databases">
        <authorList>
            <person name="Lin W."/>
        </authorList>
    </citation>
    <scope>NUCLEOTIDE SEQUENCE [LARGE SCALE GENOMIC DNA]</scope>
    <source>
        <strain evidence="12 13">HCH-1</strain>
    </source>
</reference>
<dbReference type="SUPFAM" id="SSF52172">
    <property type="entry name" value="CheY-like"/>
    <property type="match status" value="1"/>
</dbReference>
<dbReference type="SMART" id="SM00388">
    <property type="entry name" value="HisKA"/>
    <property type="match status" value="1"/>
</dbReference>
<keyword evidence="8" id="KW-0175">Coiled coil</keyword>
<feature type="coiled-coil region" evidence="8">
    <location>
        <begin position="333"/>
        <end position="444"/>
    </location>
</feature>
<keyword evidence="4 12" id="KW-0808">Transferase</keyword>
<dbReference type="InterPro" id="IPR036097">
    <property type="entry name" value="HisK_dim/P_sf"/>
</dbReference>
<keyword evidence="3 7" id="KW-0597">Phosphoprotein</keyword>
<dbReference type="Gene3D" id="1.10.287.130">
    <property type="match status" value="1"/>
</dbReference>
<dbReference type="InterPro" id="IPR003594">
    <property type="entry name" value="HATPase_dom"/>
</dbReference>
<dbReference type="InterPro" id="IPR029016">
    <property type="entry name" value="GAF-like_dom_sf"/>
</dbReference>
<dbReference type="Proteomes" id="UP000060487">
    <property type="component" value="Unassembled WGS sequence"/>
</dbReference>
<evidence type="ECO:0000256" key="6">
    <source>
        <dbReference type="PROSITE-ProRule" id="PRU00110"/>
    </source>
</evidence>
<dbReference type="Gene3D" id="3.40.50.2300">
    <property type="match status" value="1"/>
</dbReference>
<dbReference type="Pfam" id="PF02518">
    <property type="entry name" value="HATPase_c"/>
    <property type="match status" value="1"/>
</dbReference>
<feature type="modified residue" description="Phosphohistidine" evidence="6">
    <location>
        <position position="900"/>
    </location>
</feature>
<dbReference type="InterPro" id="IPR036641">
    <property type="entry name" value="HPT_dom_sf"/>
</dbReference>
<dbReference type="Gene3D" id="3.30.450.40">
    <property type="match status" value="1"/>
</dbReference>
<feature type="modified residue" description="4-aspartylphosphate" evidence="7">
    <location>
        <position position="752"/>
    </location>
</feature>
<evidence type="ECO:0000256" key="8">
    <source>
        <dbReference type="SAM" id="Coils"/>
    </source>
</evidence>
<organism evidence="12 13">
    <name type="scientific">Candidatus Magnetominusculus xianensis</name>
    <dbReference type="NCBI Taxonomy" id="1748249"/>
    <lineage>
        <taxon>Bacteria</taxon>
        <taxon>Pseudomonadati</taxon>
        <taxon>Nitrospirota</taxon>
        <taxon>Nitrospiria</taxon>
        <taxon>Nitrospirales</taxon>
        <taxon>Nitrospiraceae</taxon>
        <taxon>Candidatus Magnetominusculus</taxon>
    </lineage>
</organism>
<dbReference type="Gene3D" id="1.20.120.160">
    <property type="entry name" value="HPT domain"/>
    <property type="match status" value="1"/>
</dbReference>
<evidence type="ECO:0000259" key="11">
    <source>
        <dbReference type="PROSITE" id="PS50894"/>
    </source>
</evidence>
<evidence type="ECO:0000313" key="12">
    <source>
        <dbReference type="EMBL" id="KWT85887.1"/>
    </source>
</evidence>
<dbReference type="Pfam" id="PF00072">
    <property type="entry name" value="Response_reg"/>
    <property type="match status" value="1"/>
</dbReference>
<dbReference type="SMART" id="SM00065">
    <property type="entry name" value="GAF"/>
    <property type="match status" value="1"/>
</dbReference>
<evidence type="ECO:0000256" key="7">
    <source>
        <dbReference type="PROSITE-ProRule" id="PRU00169"/>
    </source>
</evidence>
<dbReference type="PROSITE" id="PS50110">
    <property type="entry name" value="RESPONSE_REGULATORY"/>
    <property type="match status" value="1"/>
</dbReference>
<dbReference type="CDD" id="cd17546">
    <property type="entry name" value="REC_hyHK_CKI1_RcsC-like"/>
    <property type="match status" value="1"/>
</dbReference>
<dbReference type="InterPro" id="IPR005467">
    <property type="entry name" value="His_kinase_dom"/>
</dbReference>
<dbReference type="Pfam" id="PF01627">
    <property type="entry name" value="Hpt"/>
    <property type="match status" value="1"/>
</dbReference>
<dbReference type="SMART" id="SM00387">
    <property type="entry name" value="HATPase_c"/>
    <property type="match status" value="1"/>
</dbReference>
<dbReference type="GO" id="GO:0004673">
    <property type="term" value="F:protein histidine kinase activity"/>
    <property type="evidence" value="ECO:0007669"/>
    <property type="project" value="UniProtKB-EC"/>
</dbReference>
<feature type="domain" description="Histidine kinase" evidence="9">
    <location>
        <begin position="451"/>
        <end position="674"/>
    </location>
</feature>
<sequence>MIQPFGGRRGSEFFIMDFLQKFPAQALDTSVAEEALCEDIRNFTNSEFCAIVLHDENGIISKLTLTPQGSHEFLTDDLLEKMIYVSVGSSSIKMWDIPDKKELFSEVGISPDIFNILSMPLFTGPSRIGTLLIVNITIDANTISLDPLFQTMDMIGKIIGLVLKNAYFYQETQEQLKLSKFMAEIGIILASSASSLIGLLQNSAEAIVSHLGVSVARIWVVDETGHILELLASAGLYTHVGGDQSRITVCKDTMGIIARESLPRITNSAQTDPLINGIDWVKRDGIIAFAGYPLLSEGRVTGVLAIFSKNILTKFTIDSIATVSYSIAIAVKNQQVEKMRVQAKKEAETAKEEADRVKKVAETAKEEADRVKKVAETAKEEADRVKKVAEIAKEEADRVKKEAEIAKEVADRAKAEAVVAKEVAARAMEEVVIAKEEAERANRSKSDFLSNMSHEIRTPMNAIIGLTDIVLERILDEKQKEYLLIVKSSANFLLSTINGILDIMKIESGKFELENMDFSIKAVVASAIDMFLITAPKKGILIKYDISPEVPSVLKGDPTRLRQVLINLIGNALKFTLKGEINVALNVLDGQNQKDTVNLLFSVKDTGIGIAPDRKETIFKRFTQADSSTTREYGGTGLGLTINKEFVNLMGGAMWVESELGVGSTFYFTVVMKKTDKEYVLSTEEFYDQHRHILLARPRRKFRILVVEDIEENILLLNIRLQQYGHTVIIARNGLEAVERFKSDRVDVILMDVQMPVMDGLEATRQIRKLESSIGGRITIIALTASVMREEKASYIRKGVDAVVEKPIEIENLLSTIELTVGDDIGEVTTNLLVENEAASLCELASIDGIDVSKGITVWKDAEAYKKALMGFSRKYGDAADKILFLIEDNDIDGAHRIAHSLDGVSGNLSIVYVFKVARELSHSLKDGKLDNARTQLGQLKELLRTVVDSINKIHVQEPIINHKRELDSSALKGLILRLVESCEADEPDEAELILIELHGVISAEQEEAIKKYIEDLDFDGAKEETLKLAISFGIVPES</sequence>
<dbReference type="RefSeq" id="WP_085052217.1">
    <property type="nucleotide sequence ID" value="NZ_LNQR01000058.1"/>
</dbReference>
<dbReference type="PROSITE" id="PS50894">
    <property type="entry name" value="HPT"/>
    <property type="match status" value="1"/>
</dbReference>
<feature type="domain" description="HPt" evidence="11">
    <location>
        <begin position="861"/>
        <end position="961"/>
    </location>
</feature>
<dbReference type="SMART" id="SM00448">
    <property type="entry name" value="REC"/>
    <property type="match status" value="1"/>
</dbReference>
<dbReference type="SUPFAM" id="SSF47226">
    <property type="entry name" value="Histidine-containing phosphotransfer domain, HPT domain"/>
    <property type="match status" value="1"/>
</dbReference>
<evidence type="ECO:0000256" key="3">
    <source>
        <dbReference type="ARBA" id="ARBA00022553"/>
    </source>
</evidence>
<evidence type="ECO:0000256" key="4">
    <source>
        <dbReference type="ARBA" id="ARBA00022679"/>
    </source>
</evidence>
<keyword evidence="5 12" id="KW-0418">Kinase</keyword>
<dbReference type="Gene3D" id="3.30.565.10">
    <property type="entry name" value="Histidine kinase-like ATPase, C-terminal domain"/>
    <property type="match status" value="1"/>
</dbReference>